<dbReference type="EMBL" id="MJMN01000013">
    <property type="protein sequence ID" value="OMG88000.1"/>
    <property type="molecule type" value="Genomic_DNA"/>
</dbReference>
<organism evidence="1 2">
    <name type="scientific">Alcaligenes xylosoxydans xylosoxydans</name>
    <name type="common">Achromobacter xylosoxidans</name>
    <dbReference type="NCBI Taxonomy" id="85698"/>
    <lineage>
        <taxon>Bacteria</taxon>
        <taxon>Pseudomonadati</taxon>
        <taxon>Pseudomonadota</taxon>
        <taxon>Betaproteobacteria</taxon>
        <taxon>Burkholderiales</taxon>
        <taxon>Alcaligenaceae</taxon>
        <taxon>Achromobacter</taxon>
    </lineage>
</organism>
<dbReference type="Proteomes" id="UP000187251">
    <property type="component" value="Unassembled WGS sequence"/>
</dbReference>
<dbReference type="Gene3D" id="3.40.50.2000">
    <property type="entry name" value="Glycogen Phosphorylase B"/>
    <property type="match status" value="1"/>
</dbReference>
<dbReference type="OrthoDB" id="8664176at2"/>
<dbReference type="AlphaFoldDB" id="A0A1R1JUG0"/>
<proteinExistence type="predicted"/>
<comment type="caution">
    <text evidence="1">The sequence shown here is derived from an EMBL/GenBank/DDBJ whole genome shotgun (WGS) entry which is preliminary data.</text>
</comment>
<sequence>MVYGAEAQQLFTGEKVAPHGGIAGVTRCLELRAELNSGAGAVALSAMRGAERVILLGYDAQLTGGHAHWHPDHGDGLGNAGSVAKWPAQFADLARRLSAVRVVNASRATALECFPRQDLSQALAEREVSKPPLLVNGMHGLGDNLHQRAVVRELLREWDVWLETPWPCLYHDLDGLKMVGKGSRLRTQAKNAQREASRYSVTPVPAGARSLEVRYPPDAVRKHGSVLAAMAAQCAVEPGDFRLPVKREWIERADALVRKWAPTRPILIVRPLVERKEWGGCRNRNPDATVYRELFEAIRDRFHVVSLADLEPGKEWLSGDALPADVSLHAGELDVEVMAGLFSLAAAVYTAPGFAVILAQAVGVPVVSVFGGYESSASFSAGAAFSPYLGLDPVRPCQCFSHVHNCDKRMDLAAAHVRMREFLDEHCKTSAVREDLAAAV</sequence>
<protein>
    <recommendedName>
        <fullName evidence="3">Glycosyltransferase family 9 protein</fullName>
    </recommendedName>
</protein>
<evidence type="ECO:0008006" key="3">
    <source>
        <dbReference type="Google" id="ProtNLM"/>
    </source>
</evidence>
<reference evidence="1 2" key="1">
    <citation type="submission" date="2016-09" db="EMBL/GenBank/DDBJ databases">
        <title>Phylogenomics of Achromobacter.</title>
        <authorList>
            <person name="Jeukens J."/>
            <person name="Freschi L."/>
            <person name="Vincent A.T."/>
            <person name="Emond-Rheault J.-G."/>
            <person name="Kukavica-Ibrulj I."/>
            <person name="Charette S.J."/>
            <person name="Levesque R.C."/>
        </authorList>
    </citation>
    <scope>NUCLEOTIDE SEQUENCE [LARGE SCALE GENOMIC DNA]</scope>
    <source>
        <strain evidence="1 2">AUS488</strain>
    </source>
</reference>
<accession>A0A1R1JUG0</accession>
<evidence type="ECO:0000313" key="2">
    <source>
        <dbReference type="Proteomes" id="UP000187251"/>
    </source>
</evidence>
<dbReference type="RefSeq" id="WP_133434394.1">
    <property type="nucleotide sequence ID" value="NZ_MJMN01000013.1"/>
</dbReference>
<name>A0A1R1JUG0_ALCXX</name>
<gene>
    <name evidence="1" type="ORF">BIZ92_10410</name>
</gene>
<dbReference type="SUPFAM" id="SSF53756">
    <property type="entry name" value="UDP-Glycosyltransferase/glycogen phosphorylase"/>
    <property type="match status" value="1"/>
</dbReference>
<evidence type="ECO:0000313" key="1">
    <source>
        <dbReference type="EMBL" id="OMG88000.1"/>
    </source>
</evidence>